<dbReference type="AlphaFoldDB" id="W9VTP9"/>
<keyword evidence="3" id="KW-1185">Reference proteome</keyword>
<dbReference type="InterPro" id="IPR007404">
    <property type="entry name" value="YdjM-like"/>
</dbReference>
<feature type="transmembrane region" description="Helical" evidence="1">
    <location>
        <begin position="209"/>
        <end position="226"/>
    </location>
</feature>
<proteinExistence type="predicted"/>
<evidence type="ECO:0000313" key="3">
    <source>
        <dbReference type="Proteomes" id="UP000019460"/>
    </source>
</evidence>
<keyword evidence="1" id="KW-1133">Transmembrane helix</keyword>
<reference evidence="2 3" key="1">
    <citation type="submission" date="2012-11" db="EMBL/GenBank/DDBJ databases">
        <title>Genome assembly of Thiorhodococcus sp. AK35.</title>
        <authorList>
            <person name="Nupur N."/>
            <person name="Khatri I."/>
            <person name="Subramanian S."/>
            <person name="Pinnaka A."/>
        </authorList>
    </citation>
    <scope>NUCLEOTIDE SEQUENCE [LARGE SCALE GENOMIC DNA]</scope>
    <source>
        <strain evidence="2 3">AK35</strain>
    </source>
</reference>
<sequence length="274" mass="30066">MHPNAIGLSAGHADLLHWGSMANFQTHLNGGILASAAATLGLHMGGMVQGGQTLPLFALGVIGSLLPDIDSDTSKPVNALFSVLGAGLAFAMTLPLMDCFQPLELTLIWVGVFLCVRYGFFEIFTRFTVHRGIWHSWLGIAAASLATVDIAYWIWEQPPESAWTAGLMVGIGYFTHLFLDEVYSVDLFNSRLKRSFGTALKPFSLDDRWSSLSMLAVVLALAWVAPDARGWVERMDLGTLDPNRLADLFWDQVSSARALVGDWWSRLQRMLPLG</sequence>
<dbReference type="Pfam" id="PF04307">
    <property type="entry name" value="YdjM"/>
    <property type="match status" value="1"/>
</dbReference>
<evidence type="ECO:0008006" key="4">
    <source>
        <dbReference type="Google" id="ProtNLM"/>
    </source>
</evidence>
<dbReference type="eggNOG" id="COG1988">
    <property type="taxonomic scope" value="Bacteria"/>
</dbReference>
<gene>
    <name evidence="2" type="ORF">D779_3304</name>
</gene>
<keyword evidence="1" id="KW-0812">Transmembrane</keyword>
<organism evidence="2 3">
    <name type="scientific">Imhoffiella purpurea</name>
    <dbReference type="NCBI Taxonomy" id="1249627"/>
    <lineage>
        <taxon>Bacteria</taxon>
        <taxon>Pseudomonadati</taxon>
        <taxon>Pseudomonadota</taxon>
        <taxon>Gammaproteobacteria</taxon>
        <taxon>Chromatiales</taxon>
        <taxon>Chromatiaceae</taxon>
        <taxon>Imhoffiella</taxon>
    </lineage>
</organism>
<dbReference type="PATRIC" id="fig|1249627.3.peg.3456"/>
<dbReference type="EMBL" id="AONC01000057">
    <property type="protein sequence ID" value="EXJ13765.1"/>
    <property type="molecule type" value="Genomic_DNA"/>
</dbReference>
<name>W9VTP9_9GAMM</name>
<keyword evidence="1" id="KW-0472">Membrane</keyword>
<feature type="transmembrane region" description="Helical" evidence="1">
    <location>
        <begin position="103"/>
        <end position="121"/>
    </location>
</feature>
<feature type="transmembrane region" description="Helical" evidence="1">
    <location>
        <begin position="133"/>
        <end position="155"/>
    </location>
</feature>
<feature type="transmembrane region" description="Helical" evidence="1">
    <location>
        <begin position="47"/>
        <end position="66"/>
    </location>
</feature>
<protein>
    <recommendedName>
        <fullName evidence="4">Membrane-bound metal-dependent hydrolase</fullName>
    </recommendedName>
</protein>
<dbReference type="STRING" id="1249627.D779_3304"/>
<comment type="caution">
    <text evidence="2">The sequence shown here is derived from an EMBL/GenBank/DDBJ whole genome shotgun (WGS) entry which is preliminary data.</text>
</comment>
<feature type="transmembrane region" description="Helical" evidence="1">
    <location>
        <begin position="78"/>
        <end position="97"/>
    </location>
</feature>
<evidence type="ECO:0000313" key="2">
    <source>
        <dbReference type="EMBL" id="EXJ13765.1"/>
    </source>
</evidence>
<accession>W9VTP9</accession>
<evidence type="ECO:0000256" key="1">
    <source>
        <dbReference type="SAM" id="Phobius"/>
    </source>
</evidence>
<dbReference type="Proteomes" id="UP000019460">
    <property type="component" value="Unassembled WGS sequence"/>
</dbReference>